<feature type="domain" description="N-end aminoacyl transferase N-terminal" evidence="5">
    <location>
        <begin position="12"/>
        <end position="80"/>
    </location>
</feature>
<keyword evidence="1 4" id="KW-0963">Cytoplasm</keyword>
<dbReference type="GO" id="GO:0008914">
    <property type="term" value="F:leucyl-tRNA--protein transferase activity"/>
    <property type="evidence" value="ECO:0007669"/>
    <property type="project" value="UniProtKB-UniRule"/>
</dbReference>
<comment type="subcellular location">
    <subcellularLocation>
        <location evidence="4">Cytoplasm</location>
    </subcellularLocation>
</comment>
<dbReference type="PIRSF" id="PIRSF037208">
    <property type="entry name" value="ATE_pro_prd"/>
    <property type="match status" value="1"/>
</dbReference>
<comment type="catalytic activity">
    <reaction evidence="4">
        <text>N-terminal L-glutamyl-[protein] + L-leucyl-tRNA(Leu) = N-terminal L-leucyl-L-glutamyl-[protein] + tRNA(Leu) + H(+)</text>
        <dbReference type="Rhea" id="RHEA:50412"/>
        <dbReference type="Rhea" id="RHEA-COMP:9613"/>
        <dbReference type="Rhea" id="RHEA-COMP:9622"/>
        <dbReference type="Rhea" id="RHEA-COMP:12664"/>
        <dbReference type="Rhea" id="RHEA-COMP:12668"/>
        <dbReference type="ChEBI" id="CHEBI:15378"/>
        <dbReference type="ChEBI" id="CHEBI:64721"/>
        <dbReference type="ChEBI" id="CHEBI:78442"/>
        <dbReference type="ChEBI" id="CHEBI:78494"/>
        <dbReference type="ChEBI" id="CHEBI:133041"/>
        <dbReference type="EC" id="2.3.2.29"/>
    </reaction>
</comment>
<dbReference type="PANTHER" id="PTHR21367">
    <property type="entry name" value="ARGININE-TRNA-PROTEIN TRANSFERASE 1"/>
    <property type="match status" value="1"/>
</dbReference>
<evidence type="ECO:0000313" key="8">
    <source>
        <dbReference type="Proteomes" id="UP000593836"/>
    </source>
</evidence>
<reference evidence="7 8" key="1">
    <citation type="submission" date="2020-05" db="EMBL/GenBank/DDBJ databases">
        <title>Sulfurimonas marisnigri, sp. nov., and Sulfurimonas baltica, sp. nov., manganese oxide reducing chemolithoautotrophs of the class Epsilonproteobacteria isolated from the pelagic redoxclines of the Black and Baltic Seas and emended description of the genus Sulfurimonas.</title>
        <authorList>
            <person name="Henkel J.V."/>
            <person name="Laudan C."/>
            <person name="Werner J."/>
            <person name="Neu T."/>
            <person name="Plewe S."/>
            <person name="Sproer C."/>
            <person name="Bunk B."/>
            <person name="Schulz-Vogt H.N."/>
        </authorList>
    </citation>
    <scope>NUCLEOTIDE SEQUENCE [LARGE SCALE GENOMIC DNA]</scope>
    <source>
        <strain evidence="7 8">SoZ1</strain>
    </source>
</reference>
<dbReference type="NCBIfam" id="NF002344">
    <property type="entry name" value="PRK01305.2-1"/>
    <property type="match status" value="1"/>
</dbReference>
<dbReference type="HAMAP" id="MF_00689">
    <property type="entry name" value="Bpt"/>
    <property type="match status" value="1"/>
</dbReference>
<dbReference type="GO" id="GO:0071596">
    <property type="term" value="P:ubiquitin-dependent protein catabolic process via the N-end rule pathway"/>
    <property type="evidence" value="ECO:0007669"/>
    <property type="project" value="InterPro"/>
</dbReference>
<organism evidence="7 8">
    <name type="scientific">Candidatus Sulfurimonas marisnigri</name>
    <dbReference type="NCBI Taxonomy" id="2740405"/>
    <lineage>
        <taxon>Bacteria</taxon>
        <taxon>Pseudomonadati</taxon>
        <taxon>Campylobacterota</taxon>
        <taxon>Epsilonproteobacteria</taxon>
        <taxon>Campylobacterales</taxon>
        <taxon>Sulfurimonadaceae</taxon>
        <taxon>Sulfurimonas</taxon>
    </lineage>
</organism>
<dbReference type="PANTHER" id="PTHR21367:SF1">
    <property type="entry name" value="ARGINYL-TRNA--PROTEIN TRANSFERASE 1"/>
    <property type="match status" value="1"/>
</dbReference>
<evidence type="ECO:0000313" key="7">
    <source>
        <dbReference type="EMBL" id="QOY54958.1"/>
    </source>
</evidence>
<protein>
    <recommendedName>
        <fullName evidence="4">Aspartate/glutamate leucyltransferase</fullName>
        <ecNumber evidence="4">2.3.2.29</ecNumber>
    </recommendedName>
</protein>
<dbReference type="InterPro" id="IPR017138">
    <property type="entry name" value="Asp_Glu_LeuTrfase"/>
</dbReference>
<accession>A0A7S7RQV4</accession>
<comment type="function">
    <text evidence="4">Functions in the N-end rule pathway of protein degradation where it conjugates Leu from its aminoacyl-tRNA to the N-termini of proteins containing an N-terminal aspartate or glutamate.</text>
</comment>
<keyword evidence="3 4" id="KW-0012">Acyltransferase</keyword>
<dbReference type="Proteomes" id="UP000593836">
    <property type="component" value="Chromosome"/>
</dbReference>
<dbReference type="KEGG" id="smas:HUE87_01555"/>
<dbReference type="InterPro" id="IPR007471">
    <property type="entry name" value="N-end_Aminoacyl_Trfase_N"/>
</dbReference>
<dbReference type="SUPFAM" id="SSF55729">
    <property type="entry name" value="Acyl-CoA N-acyltransferases (Nat)"/>
    <property type="match status" value="1"/>
</dbReference>
<evidence type="ECO:0000256" key="1">
    <source>
        <dbReference type="ARBA" id="ARBA00022490"/>
    </source>
</evidence>
<dbReference type="InterPro" id="IPR016181">
    <property type="entry name" value="Acyl_CoA_acyltransferase"/>
</dbReference>
<dbReference type="Pfam" id="PF04376">
    <property type="entry name" value="ATE_N"/>
    <property type="match status" value="1"/>
</dbReference>
<dbReference type="EC" id="2.3.2.29" evidence="4"/>
<dbReference type="NCBIfam" id="NF002346">
    <property type="entry name" value="PRK01305.2-3"/>
    <property type="match status" value="1"/>
</dbReference>
<dbReference type="Gene3D" id="3.40.630.30">
    <property type="match status" value="1"/>
</dbReference>
<dbReference type="Pfam" id="PF04377">
    <property type="entry name" value="ATE_C"/>
    <property type="match status" value="1"/>
</dbReference>
<keyword evidence="8" id="KW-1185">Reference proteome</keyword>
<feature type="domain" description="N-end rule aminoacyl transferase C-terminal" evidence="6">
    <location>
        <begin position="101"/>
        <end position="223"/>
    </location>
</feature>
<dbReference type="EMBL" id="CP054493">
    <property type="protein sequence ID" value="QOY54958.1"/>
    <property type="molecule type" value="Genomic_DNA"/>
</dbReference>
<gene>
    <name evidence="4" type="primary">bpt</name>
    <name evidence="7" type="ORF">HUE87_01555</name>
</gene>
<dbReference type="InterPro" id="IPR030700">
    <property type="entry name" value="N-end_Aminoacyl_Trfase"/>
</dbReference>
<sequence length="237" mass="28437">MNILKEFLTDDKCSYLQNKHQTTYYKVIEECSTQECQDFIERGYRRFGKMFFRPICSTCDECKSVKIDVDNFEFSKSQRRVIKKASHIKSYIQRPTLSRAHLKLFEKYHISMKDKKGWEYSQSTPEAYYGSFVDAHNDFGYEVLYYDEDKLIGVDLIDILNDGISSIYFYYDPDYIKYSLGKLSLYNQILLAKKYKKKWIYLGYYVKECPSLSYKSHYKPYLTLQGKPEINQDYKWI</sequence>
<evidence type="ECO:0000256" key="4">
    <source>
        <dbReference type="HAMAP-Rule" id="MF_00689"/>
    </source>
</evidence>
<comment type="similarity">
    <text evidence="4">Belongs to the R-transferase family. Bpt subfamily.</text>
</comment>
<comment type="catalytic activity">
    <reaction evidence="4">
        <text>N-terminal L-aspartyl-[protein] + L-leucyl-tRNA(Leu) = N-terminal L-leucyl-L-aspartyl-[protein] + tRNA(Leu) + H(+)</text>
        <dbReference type="Rhea" id="RHEA:50420"/>
        <dbReference type="Rhea" id="RHEA-COMP:9613"/>
        <dbReference type="Rhea" id="RHEA-COMP:9622"/>
        <dbReference type="Rhea" id="RHEA-COMP:12669"/>
        <dbReference type="Rhea" id="RHEA-COMP:12674"/>
        <dbReference type="ChEBI" id="CHEBI:15378"/>
        <dbReference type="ChEBI" id="CHEBI:64720"/>
        <dbReference type="ChEBI" id="CHEBI:78442"/>
        <dbReference type="ChEBI" id="CHEBI:78494"/>
        <dbReference type="ChEBI" id="CHEBI:133042"/>
        <dbReference type="EC" id="2.3.2.29"/>
    </reaction>
</comment>
<evidence type="ECO:0000259" key="6">
    <source>
        <dbReference type="Pfam" id="PF04377"/>
    </source>
</evidence>
<evidence type="ECO:0000256" key="3">
    <source>
        <dbReference type="ARBA" id="ARBA00023315"/>
    </source>
</evidence>
<dbReference type="InterPro" id="IPR007472">
    <property type="entry name" value="N-end_Aminoacyl_Trfase_C"/>
</dbReference>
<name>A0A7S7RQV4_9BACT</name>
<dbReference type="GO" id="GO:0005737">
    <property type="term" value="C:cytoplasm"/>
    <property type="evidence" value="ECO:0007669"/>
    <property type="project" value="UniProtKB-SubCell"/>
</dbReference>
<dbReference type="AlphaFoldDB" id="A0A7S7RQV4"/>
<evidence type="ECO:0000259" key="5">
    <source>
        <dbReference type="Pfam" id="PF04376"/>
    </source>
</evidence>
<keyword evidence="2 4" id="KW-0808">Transferase</keyword>
<proteinExistence type="inferred from homology"/>
<evidence type="ECO:0000256" key="2">
    <source>
        <dbReference type="ARBA" id="ARBA00022679"/>
    </source>
</evidence>
<dbReference type="RefSeq" id="WP_194367000.1">
    <property type="nucleotide sequence ID" value="NZ_CP054493.1"/>
</dbReference>
<dbReference type="GO" id="GO:0004057">
    <property type="term" value="F:arginyl-tRNA--protein transferase activity"/>
    <property type="evidence" value="ECO:0007669"/>
    <property type="project" value="InterPro"/>
</dbReference>